<dbReference type="EMBL" id="CAJVQB010085577">
    <property type="protein sequence ID" value="CAG8846932.1"/>
    <property type="molecule type" value="Genomic_DNA"/>
</dbReference>
<gene>
    <name evidence="2" type="ORF">GMARGA_LOCUS38412</name>
</gene>
<organism evidence="2 3">
    <name type="scientific">Gigaspora margarita</name>
    <dbReference type="NCBI Taxonomy" id="4874"/>
    <lineage>
        <taxon>Eukaryota</taxon>
        <taxon>Fungi</taxon>
        <taxon>Fungi incertae sedis</taxon>
        <taxon>Mucoromycota</taxon>
        <taxon>Glomeromycotina</taxon>
        <taxon>Glomeromycetes</taxon>
        <taxon>Diversisporales</taxon>
        <taxon>Gigasporaceae</taxon>
        <taxon>Gigaspora</taxon>
    </lineage>
</organism>
<protein>
    <submittedName>
        <fullName evidence="2">19852_t:CDS:1</fullName>
    </submittedName>
</protein>
<keyword evidence="3" id="KW-1185">Reference proteome</keyword>
<feature type="region of interest" description="Disordered" evidence="1">
    <location>
        <begin position="1"/>
        <end position="30"/>
    </location>
</feature>
<evidence type="ECO:0000256" key="1">
    <source>
        <dbReference type="SAM" id="MobiDB-lite"/>
    </source>
</evidence>
<proteinExistence type="predicted"/>
<feature type="region of interest" description="Disordered" evidence="1">
    <location>
        <begin position="49"/>
        <end position="82"/>
    </location>
</feature>
<feature type="compositionally biased region" description="Basic and acidic residues" evidence="1">
    <location>
        <begin position="1"/>
        <end position="29"/>
    </location>
</feature>
<evidence type="ECO:0000313" key="3">
    <source>
        <dbReference type="Proteomes" id="UP000789901"/>
    </source>
</evidence>
<name>A0ABN7X3Z7_GIGMA</name>
<dbReference type="Proteomes" id="UP000789901">
    <property type="component" value="Unassembled WGS sequence"/>
</dbReference>
<comment type="caution">
    <text evidence="2">The sequence shown here is derived from an EMBL/GenBank/DDBJ whole genome shotgun (WGS) entry which is preliminary data.</text>
</comment>
<evidence type="ECO:0000313" key="2">
    <source>
        <dbReference type="EMBL" id="CAG8846932.1"/>
    </source>
</evidence>
<reference evidence="2 3" key="1">
    <citation type="submission" date="2021-06" db="EMBL/GenBank/DDBJ databases">
        <authorList>
            <person name="Kallberg Y."/>
            <person name="Tangrot J."/>
            <person name="Rosling A."/>
        </authorList>
    </citation>
    <scope>NUCLEOTIDE SEQUENCE [LARGE SCALE GENOMIC DNA]</scope>
    <source>
        <strain evidence="2 3">120-4 pot B 10/14</strain>
    </source>
</reference>
<sequence>QKELPEDLKETKKEPENNDSNNVKKEPVRKYKNISKKFSKLYKWPRVKTSEIEQKNQETLSEDSKEAENKLEDNASISSIAF</sequence>
<feature type="compositionally biased region" description="Basic and acidic residues" evidence="1">
    <location>
        <begin position="49"/>
        <end position="73"/>
    </location>
</feature>
<feature type="non-terminal residue" evidence="2">
    <location>
        <position position="1"/>
    </location>
</feature>
<feature type="non-terminal residue" evidence="2">
    <location>
        <position position="82"/>
    </location>
</feature>
<accession>A0ABN7X3Z7</accession>